<dbReference type="RefSeq" id="XP_038067514.1">
    <property type="nucleotide sequence ID" value="XM_038211586.1"/>
</dbReference>
<keyword evidence="3 7" id="KW-0812">Transmembrane</keyword>
<protein>
    <recommendedName>
        <fullName evidence="8">Major facilitator superfamily associated domain-containing protein</fullName>
    </recommendedName>
</protein>
<dbReference type="PANTHER" id="PTHR16172:SF41">
    <property type="entry name" value="MAJOR FACILITATOR SUPERFAMILY DOMAIN-CONTAINING PROTEIN 6-LIKE"/>
    <property type="match status" value="1"/>
</dbReference>
<dbReference type="PANTHER" id="PTHR16172">
    <property type="entry name" value="MAJOR FACILITATOR SUPERFAMILY DOMAIN-CONTAINING PROTEIN 6-LIKE"/>
    <property type="match status" value="1"/>
</dbReference>
<accession>A0A914AVJ4</accession>
<evidence type="ECO:0000256" key="7">
    <source>
        <dbReference type="SAM" id="Phobius"/>
    </source>
</evidence>
<feature type="transmembrane region" description="Helical" evidence="7">
    <location>
        <begin position="566"/>
        <end position="585"/>
    </location>
</feature>
<feature type="transmembrane region" description="Helical" evidence="7">
    <location>
        <begin position="686"/>
        <end position="706"/>
    </location>
</feature>
<feature type="compositionally biased region" description="Polar residues" evidence="6">
    <location>
        <begin position="153"/>
        <end position="162"/>
    </location>
</feature>
<feature type="transmembrane region" description="Helical" evidence="7">
    <location>
        <begin position="526"/>
        <end position="546"/>
    </location>
</feature>
<evidence type="ECO:0000256" key="2">
    <source>
        <dbReference type="ARBA" id="ARBA00005241"/>
    </source>
</evidence>
<sequence>MPKGEQVDLQRTLAFVSFFYFAYSAGKACLFPFLTLYFRQLGLSATQTGVIFGLKAFVALWAAPLWSSCATQHGRQRIVLMVAIFMTIASNLGLTLLPPADNDLYLAFCHPGNRSVTDNEGLSNKSAVDKDNNFGSATPLVLTSLTLSTPSSNKPTVNSIHIPTTHHVVTKPYPDTTTETRHQSSRPNKQHFKPSKKPRPNSNHGQMPNSHPQHSRPNMHKISKTPKPTSKPINFIPISDSQDAVEPTEDDWYENSEQDNEAFPENLYHNEVSKPEWTDSTRFPNLWKPQVEKKGSQVTETNNHSRTSANNGMRNTGGLKWKNIRGQEFPSKENSEAKAQQRIPASTPDLKNYGLPVGHDKSYYANRVKRSLPDEPDPISQKDQLPRSLGSAQETLSQTVSHFLESQTMVFVIALLVVVIGESIACPVDKICDSSLNETLDSVDELDKYKRHHVPSIVGFGLFAVIVTVIVDNTNCQIFLKTSHFMVHFYLFAALLGLTFLLAFFYPIPAPKKTNRKLRFCKGLKLLLSDPHNAAVTLTMVITGALTSNIHNFLFWRVQDLGGSEIAMGVAVLVAVFSHIPMLFVTNWLNRKITQSGTLVVALLCLAARLLYFTFLWTPWAVVPIEVLCAFSQQALWETVTSYSEQISPPAMDRSVKAILNSLYHGVGFAVGSVVGGLLYDQAGLQVLFGISAGVAFLWGVVIALMGRFVPKKRKLHYSSLLRREDDEEEGYLSDEDSDEVYGNDWLVKALKDDF</sequence>
<evidence type="ECO:0000313" key="9">
    <source>
        <dbReference type="EnsemblMetazoa" id="XP_038067514.1"/>
    </source>
</evidence>
<evidence type="ECO:0000256" key="1">
    <source>
        <dbReference type="ARBA" id="ARBA00004141"/>
    </source>
</evidence>
<feature type="region of interest" description="Disordered" evidence="6">
    <location>
        <begin position="292"/>
        <end position="357"/>
    </location>
</feature>
<keyword evidence="5 7" id="KW-0472">Membrane</keyword>
<reference evidence="9" key="1">
    <citation type="submission" date="2022-11" db="UniProtKB">
        <authorList>
            <consortium name="EnsemblMetazoa"/>
        </authorList>
    </citation>
    <scope>IDENTIFICATION</scope>
</reference>
<evidence type="ECO:0000256" key="3">
    <source>
        <dbReference type="ARBA" id="ARBA00022692"/>
    </source>
</evidence>
<feature type="compositionally biased region" description="Acidic residues" evidence="6">
    <location>
        <begin position="246"/>
        <end position="256"/>
    </location>
</feature>
<feature type="transmembrane region" description="Helical" evidence="7">
    <location>
        <begin position="486"/>
        <end position="506"/>
    </location>
</feature>
<feature type="domain" description="Major facilitator superfamily associated" evidence="8">
    <location>
        <begin position="16"/>
        <end position="689"/>
    </location>
</feature>
<keyword evidence="4 7" id="KW-1133">Transmembrane helix</keyword>
<dbReference type="Pfam" id="PF12832">
    <property type="entry name" value="MFS_1_like"/>
    <property type="match status" value="1"/>
</dbReference>
<feature type="transmembrane region" description="Helical" evidence="7">
    <location>
        <begin position="44"/>
        <end position="66"/>
    </location>
</feature>
<feature type="transmembrane region" description="Helical" evidence="7">
    <location>
        <begin position="597"/>
        <end position="615"/>
    </location>
</feature>
<feature type="compositionally biased region" description="Basic residues" evidence="6">
    <location>
        <begin position="213"/>
        <end position="224"/>
    </location>
</feature>
<dbReference type="RefSeq" id="XP_038067516.1">
    <property type="nucleotide sequence ID" value="XM_038211588.1"/>
</dbReference>
<evidence type="ECO:0000256" key="5">
    <source>
        <dbReference type="ARBA" id="ARBA00023136"/>
    </source>
</evidence>
<dbReference type="Proteomes" id="UP000887568">
    <property type="component" value="Unplaced"/>
</dbReference>
<feature type="transmembrane region" description="Helical" evidence="7">
    <location>
        <begin position="12"/>
        <end position="38"/>
    </location>
</feature>
<dbReference type="EnsemblMetazoa" id="XM_038211586.1">
    <property type="protein sequence ID" value="XP_038067514.1"/>
    <property type="gene ID" value="LOC119737324"/>
</dbReference>
<dbReference type="EnsemblMetazoa" id="XM_038211588.1">
    <property type="protein sequence ID" value="XP_038067516.1"/>
    <property type="gene ID" value="LOC119737324"/>
</dbReference>
<dbReference type="OrthoDB" id="515887at2759"/>
<comment type="similarity">
    <text evidence="2">Belongs to the major facilitator superfamily. MFSD6 family.</text>
</comment>
<dbReference type="InterPro" id="IPR051717">
    <property type="entry name" value="MFS_MFSD6"/>
</dbReference>
<evidence type="ECO:0000256" key="6">
    <source>
        <dbReference type="SAM" id="MobiDB-lite"/>
    </source>
</evidence>
<dbReference type="SUPFAM" id="SSF103473">
    <property type="entry name" value="MFS general substrate transporter"/>
    <property type="match status" value="2"/>
</dbReference>
<dbReference type="Gene3D" id="1.20.1250.20">
    <property type="entry name" value="MFS general substrate transporter like domains"/>
    <property type="match status" value="2"/>
</dbReference>
<feature type="region of interest" description="Disordered" evidence="6">
    <location>
        <begin position="147"/>
        <end position="256"/>
    </location>
</feature>
<dbReference type="AlphaFoldDB" id="A0A914AVJ4"/>
<feature type="compositionally biased region" description="Basic residues" evidence="6">
    <location>
        <begin position="188"/>
        <end position="199"/>
    </location>
</feature>
<feature type="transmembrane region" description="Helical" evidence="7">
    <location>
        <begin position="409"/>
        <end position="428"/>
    </location>
</feature>
<name>A0A914AVJ4_PATMI</name>
<feature type="compositionally biased region" description="Polar residues" evidence="6">
    <location>
        <begin position="200"/>
        <end position="212"/>
    </location>
</feature>
<evidence type="ECO:0000313" key="10">
    <source>
        <dbReference type="Proteomes" id="UP000887568"/>
    </source>
</evidence>
<feature type="transmembrane region" description="Helical" evidence="7">
    <location>
        <begin position="78"/>
        <end position="97"/>
    </location>
</feature>
<feature type="transmembrane region" description="Helical" evidence="7">
    <location>
        <begin position="457"/>
        <end position="480"/>
    </location>
</feature>
<dbReference type="InterPro" id="IPR036259">
    <property type="entry name" value="MFS_trans_sf"/>
</dbReference>
<organism evidence="9 10">
    <name type="scientific">Patiria miniata</name>
    <name type="common">Bat star</name>
    <name type="synonym">Asterina miniata</name>
    <dbReference type="NCBI Taxonomy" id="46514"/>
    <lineage>
        <taxon>Eukaryota</taxon>
        <taxon>Metazoa</taxon>
        <taxon>Echinodermata</taxon>
        <taxon>Eleutherozoa</taxon>
        <taxon>Asterozoa</taxon>
        <taxon>Asteroidea</taxon>
        <taxon>Valvatacea</taxon>
        <taxon>Valvatida</taxon>
        <taxon>Asterinidae</taxon>
        <taxon>Patiria</taxon>
    </lineage>
</organism>
<feature type="region of interest" description="Disordered" evidence="6">
    <location>
        <begin position="370"/>
        <end position="391"/>
    </location>
</feature>
<dbReference type="OMA" id="EGLQWTF"/>
<proteinExistence type="inferred from homology"/>
<keyword evidence="10" id="KW-1185">Reference proteome</keyword>
<feature type="compositionally biased region" description="Polar residues" evidence="6">
    <location>
        <begin position="296"/>
        <end position="314"/>
    </location>
</feature>
<dbReference type="GO" id="GO:0016020">
    <property type="term" value="C:membrane"/>
    <property type="evidence" value="ECO:0007669"/>
    <property type="project" value="UniProtKB-SubCell"/>
</dbReference>
<dbReference type="InterPro" id="IPR024989">
    <property type="entry name" value="MFS_assoc_dom"/>
</dbReference>
<feature type="transmembrane region" description="Helical" evidence="7">
    <location>
        <begin position="658"/>
        <end position="680"/>
    </location>
</feature>
<dbReference type="GeneID" id="119737324"/>
<comment type="subcellular location">
    <subcellularLocation>
        <location evidence="1">Membrane</location>
        <topology evidence="1">Multi-pass membrane protein</topology>
    </subcellularLocation>
</comment>
<evidence type="ECO:0000259" key="8">
    <source>
        <dbReference type="Pfam" id="PF12832"/>
    </source>
</evidence>
<evidence type="ECO:0000256" key="4">
    <source>
        <dbReference type="ARBA" id="ARBA00022989"/>
    </source>
</evidence>